<dbReference type="Pfam" id="PF00083">
    <property type="entry name" value="Sugar_tr"/>
    <property type="match status" value="1"/>
</dbReference>
<dbReference type="PROSITE" id="PS00217">
    <property type="entry name" value="SUGAR_TRANSPORT_2"/>
    <property type="match status" value="1"/>
</dbReference>
<feature type="transmembrane region" description="Helical" evidence="10">
    <location>
        <begin position="147"/>
        <end position="167"/>
    </location>
</feature>
<feature type="transmembrane region" description="Helical" evidence="10">
    <location>
        <begin position="431"/>
        <end position="450"/>
    </location>
</feature>
<feature type="transmembrane region" description="Helical" evidence="10">
    <location>
        <begin position="398"/>
        <end position="419"/>
    </location>
</feature>
<dbReference type="SUPFAM" id="SSF103473">
    <property type="entry name" value="MFS general substrate transporter"/>
    <property type="match status" value="1"/>
</dbReference>
<feature type="transmembrane region" description="Helical" evidence="10">
    <location>
        <begin position="123"/>
        <end position="141"/>
    </location>
</feature>
<evidence type="ECO:0000256" key="7">
    <source>
        <dbReference type="ARBA" id="ARBA00022989"/>
    </source>
</evidence>
<evidence type="ECO:0000259" key="11">
    <source>
        <dbReference type="PROSITE" id="PS50850"/>
    </source>
</evidence>
<name>A0A1X6X624_9MICO</name>
<feature type="transmembrane region" description="Helical" evidence="10">
    <location>
        <begin position="52"/>
        <end position="77"/>
    </location>
</feature>
<keyword evidence="4" id="KW-1003">Cell membrane</keyword>
<dbReference type="PANTHER" id="PTHR43528">
    <property type="entry name" value="ALPHA-KETOGLUTARATE PERMEASE"/>
    <property type="match status" value="1"/>
</dbReference>
<evidence type="ECO:0000256" key="1">
    <source>
        <dbReference type="ARBA" id="ARBA00004651"/>
    </source>
</evidence>
<accession>A0A1X6X624</accession>
<dbReference type="InterPro" id="IPR005829">
    <property type="entry name" value="Sugar_transporter_CS"/>
</dbReference>
<organism evidence="12 13">
    <name type="scientific">Brachybacterium nesterenkovii</name>
    <dbReference type="NCBI Taxonomy" id="47847"/>
    <lineage>
        <taxon>Bacteria</taxon>
        <taxon>Bacillati</taxon>
        <taxon>Actinomycetota</taxon>
        <taxon>Actinomycetes</taxon>
        <taxon>Micrococcales</taxon>
        <taxon>Dermabacteraceae</taxon>
        <taxon>Brachybacterium</taxon>
    </lineage>
</organism>
<dbReference type="InterPro" id="IPR020846">
    <property type="entry name" value="MFS_dom"/>
</dbReference>
<feature type="transmembrane region" description="Helical" evidence="10">
    <location>
        <begin position="364"/>
        <end position="386"/>
    </location>
</feature>
<dbReference type="InterPro" id="IPR051084">
    <property type="entry name" value="H+-coupled_symporters"/>
</dbReference>
<feature type="domain" description="Major facilitator superfamily (MFS) profile" evidence="11">
    <location>
        <begin position="51"/>
        <end position="453"/>
    </location>
</feature>
<keyword evidence="8 10" id="KW-0472">Membrane</keyword>
<dbReference type="Pfam" id="PF07690">
    <property type="entry name" value="MFS_1"/>
    <property type="match status" value="1"/>
</dbReference>
<evidence type="ECO:0000256" key="6">
    <source>
        <dbReference type="ARBA" id="ARBA00022847"/>
    </source>
</evidence>
<gene>
    <name evidence="12" type="ORF">FM110_11745</name>
</gene>
<dbReference type="AlphaFoldDB" id="A0A1X6X624"/>
<keyword evidence="7 10" id="KW-1133">Transmembrane helix</keyword>
<dbReference type="GO" id="GO:0015293">
    <property type="term" value="F:symporter activity"/>
    <property type="evidence" value="ECO:0007669"/>
    <property type="project" value="UniProtKB-KW"/>
</dbReference>
<dbReference type="InterPro" id="IPR011701">
    <property type="entry name" value="MFS"/>
</dbReference>
<dbReference type="Gene3D" id="1.20.1250.20">
    <property type="entry name" value="MFS general substrate transporter like domains"/>
    <property type="match status" value="2"/>
</dbReference>
<sequence>MGSPSPPDSEDAMTSPAPIASPASATAPAASAAPDAAAATTPTPSPQSRRRLGAALIGSAVEVFDWTIYSTFAAFFAASFFGQGGDRTAYLETLVVFAVGFIARPLGSLVFGRISDVHGRRASLLATSATALIGTLLIAVAPTAQTIGLGAAILLVVARIVQGLAHGGEQPAAGAYISEIASPGRRGAWSSLIYVSIMLGGVAGTLLGAILSSTLGPDALTAWAWRIPFLVAGVAGVIAVVLVSRLEETSVFEATAAGPRPSLLREMLRSWRPALQIIGLTLGITIAFQNWAAMAGYHIAIFDADPTAVMWASVAANVLAMITLPLWGRLSDRIGRRPVVLIGFIGVAVTTWPLMRLLDGSWQHMLLAMGVSLVLLAAPLSILPALMAELVPTSVRTIGVGFSYALATAIFGGTVPALQAWIAGTWGPQNFGVYVTLAVLVSLGVALTIPETRAKDLTDRPTTEELPA</sequence>
<evidence type="ECO:0000256" key="8">
    <source>
        <dbReference type="ARBA" id="ARBA00023136"/>
    </source>
</evidence>
<feature type="transmembrane region" description="Helical" evidence="10">
    <location>
        <begin position="223"/>
        <end position="243"/>
    </location>
</feature>
<feature type="transmembrane region" description="Helical" evidence="10">
    <location>
        <begin position="89"/>
        <end position="111"/>
    </location>
</feature>
<dbReference type="PANTHER" id="PTHR43528:SF1">
    <property type="entry name" value="ALPHA-KETOGLUTARATE PERMEASE"/>
    <property type="match status" value="1"/>
</dbReference>
<dbReference type="PROSITE" id="PS50850">
    <property type="entry name" value="MFS"/>
    <property type="match status" value="1"/>
</dbReference>
<evidence type="ECO:0000313" key="12">
    <source>
        <dbReference type="EMBL" id="SLM94701.1"/>
    </source>
</evidence>
<comment type="subcellular location">
    <subcellularLocation>
        <location evidence="1">Cell membrane</location>
        <topology evidence="1">Multi-pass membrane protein</topology>
    </subcellularLocation>
</comment>
<reference evidence="12 13" key="1">
    <citation type="submission" date="2017-02" db="EMBL/GenBank/DDBJ databases">
        <authorList>
            <person name="Peterson S.W."/>
        </authorList>
    </citation>
    <scope>NUCLEOTIDE SEQUENCE [LARGE SCALE GENOMIC DNA]</scope>
    <source>
        <strain evidence="12 13">CIP104813</strain>
    </source>
</reference>
<evidence type="ECO:0000256" key="4">
    <source>
        <dbReference type="ARBA" id="ARBA00022475"/>
    </source>
</evidence>
<dbReference type="EMBL" id="FWFG01000101">
    <property type="protein sequence ID" value="SLM94701.1"/>
    <property type="molecule type" value="Genomic_DNA"/>
</dbReference>
<feature type="transmembrane region" description="Helical" evidence="10">
    <location>
        <begin position="188"/>
        <end position="211"/>
    </location>
</feature>
<evidence type="ECO:0000313" key="13">
    <source>
        <dbReference type="Proteomes" id="UP000195981"/>
    </source>
</evidence>
<keyword evidence="13" id="KW-1185">Reference proteome</keyword>
<dbReference type="InterPro" id="IPR005828">
    <property type="entry name" value="MFS_sugar_transport-like"/>
</dbReference>
<proteinExistence type="inferred from homology"/>
<evidence type="ECO:0000256" key="10">
    <source>
        <dbReference type="SAM" id="Phobius"/>
    </source>
</evidence>
<evidence type="ECO:0000256" key="9">
    <source>
        <dbReference type="SAM" id="MobiDB-lite"/>
    </source>
</evidence>
<feature type="transmembrane region" description="Helical" evidence="10">
    <location>
        <begin position="277"/>
        <end position="302"/>
    </location>
</feature>
<comment type="similarity">
    <text evidence="2">Belongs to the major facilitator superfamily. Metabolite:H+ Symporter (MHS) family (TC 2.A.1.6) family.</text>
</comment>
<dbReference type="InterPro" id="IPR036259">
    <property type="entry name" value="MFS_trans_sf"/>
</dbReference>
<dbReference type="Proteomes" id="UP000195981">
    <property type="component" value="Unassembled WGS sequence"/>
</dbReference>
<keyword evidence="5 10" id="KW-0812">Transmembrane</keyword>
<feature type="transmembrane region" description="Helical" evidence="10">
    <location>
        <begin position="308"/>
        <end position="327"/>
    </location>
</feature>
<feature type="transmembrane region" description="Helical" evidence="10">
    <location>
        <begin position="339"/>
        <end position="358"/>
    </location>
</feature>
<evidence type="ECO:0000256" key="3">
    <source>
        <dbReference type="ARBA" id="ARBA00022448"/>
    </source>
</evidence>
<feature type="compositionally biased region" description="Low complexity" evidence="9">
    <location>
        <begin position="12"/>
        <end position="42"/>
    </location>
</feature>
<protein>
    <submittedName>
        <fullName evidence="12">L-Proline/Glycine betaine transporter ProP</fullName>
    </submittedName>
</protein>
<evidence type="ECO:0000256" key="5">
    <source>
        <dbReference type="ARBA" id="ARBA00022692"/>
    </source>
</evidence>
<dbReference type="GO" id="GO:0005886">
    <property type="term" value="C:plasma membrane"/>
    <property type="evidence" value="ECO:0007669"/>
    <property type="project" value="UniProtKB-SubCell"/>
</dbReference>
<keyword evidence="6" id="KW-0769">Symport</keyword>
<evidence type="ECO:0000256" key="2">
    <source>
        <dbReference type="ARBA" id="ARBA00008240"/>
    </source>
</evidence>
<keyword evidence="3" id="KW-0813">Transport</keyword>
<feature type="region of interest" description="Disordered" evidence="9">
    <location>
        <begin position="1"/>
        <end position="49"/>
    </location>
</feature>